<dbReference type="OrthoDB" id="10259514at2759"/>
<dbReference type="EMBL" id="VFQX01000019">
    <property type="protein sequence ID" value="KAF0980513.1"/>
    <property type="molecule type" value="Genomic_DNA"/>
</dbReference>
<dbReference type="SUPFAM" id="SSF53850">
    <property type="entry name" value="Periplasmic binding protein-like II"/>
    <property type="match status" value="1"/>
</dbReference>
<dbReference type="VEuPathDB" id="AmoebaDB:NfTy_026860"/>
<dbReference type="AlphaFoldDB" id="A0A6A5BR32"/>
<reference evidence="1 2" key="1">
    <citation type="journal article" date="2019" name="Sci. Rep.">
        <title>Nanopore sequencing improves the draft genome of the human pathogenic amoeba Naegleria fowleri.</title>
        <authorList>
            <person name="Liechti N."/>
            <person name="Schurch N."/>
            <person name="Bruggmann R."/>
            <person name="Wittwer M."/>
        </authorList>
    </citation>
    <scope>NUCLEOTIDE SEQUENCE [LARGE SCALE GENOMIC DNA]</scope>
    <source>
        <strain evidence="1 2">ATCC 30894</strain>
    </source>
</reference>
<sequence>MIVQGTPGLASNAFSQAVNSAMSELALNSEFQKFVSDNYPFSVPYCSFSINYPYSSPIPSSIKELIMCTHMQETFDVWTILYRRVAQGIVDNLNSKYKLSLTPKYLGINTTTGYFDNLKQAVDNGVCDIVVSDTTFTDERSKLVSFASCGYGYSSDGFLRTELNSTTLTGINSVTQLNRADVIVSWYYGTIYDQIVNTTLPLAQKMPVNNVDEQFQLVKEKKIHALISDAVDLENWRLSHKDICSTCYVKTFGTTFPFGIFTALKNGEESVRNMTSRSVVWCIILGSNLLLAFVIGLV</sequence>
<keyword evidence="2" id="KW-1185">Reference proteome</keyword>
<dbReference type="VEuPathDB" id="AmoebaDB:FDP41_013727"/>
<dbReference type="OMA" id="CKETANY"/>
<gene>
    <name evidence="1" type="ORF">FDP41_013727</name>
</gene>
<dbReference type="RefSeq" id="XP_044565226.1">
    <property type="nucleotide sequence ID" value="XM_044704389.1"/>
</dbReference>
<evidence type="ECO:0000313" key="2">
    <source>
        <dbReference type="Proteomes" id="UP000444721"/>
    </source>
</evidence>
<dbReference type="GeneID" id="68120942"/>
<proteinExistence type="predicted"/>
<protein>
    <submittedName>
        <fullName evidence="1">Uncharacterized protein</fullName>
    </submittedName>
</protein>
<accession>A0A6A5BR32</accession>
<dbReference type="Gene3D" id="3.40.190.10">
    <property type="entry name" value="Periplasmic binding protein-like II"/>
    <property type="match status" value="2"/>
</dbReference>
<evidence type="ECO:0000313" key="1">
    <source>
        <dbReference type="EMBL" id="KAF0980513.1"/>
    </source>
</evidence>
<dbReference type="Proteomes" id="UP000444721">
    <property type="component" value="Unassembled WGS sequence"/>
</dbReference>
<dbReference type="VEuPathDB" id="AmoebaDB:NF0044140"/>
<organism evidence="1 2">
    <name type="scientific">Naegleria fowleri</name>
    <name type="common">Brain eating amoeba</name>
    <dbReference type="NCBI Taxonomy" id="5763"/>
    <lineage>
        <taxon>Eukaryota</taxon>
        <taxon>Discoba</taxon>
        <taxon>Heterolobosea</taxon>
        <taxon>Tetramitia</taxon>
        <taxon>Eutetramitia</taxon>
        <taxon>Vahlkampfiidae</taxon>
        <taxon>Naegleria</taxon>
    </lineage>
</organism>
<name>A0A6A5BR32_NAEFO</name>
<comment type="caution">
    <text evidence="1">The sequence shown here is derived from an EMBL/GenBank/DDBJ whole genome shotgun (WGS) entry which is preliminary data.</text>
</comment>